<evidence type="ECO:0008006" key="5">
    <source>
        <dbReference type="Google" id="ProtNLM"/>
    </source>
</evidence>
<dbReference type="EnsemblPlants" id="OB11G23550.1">
    <property type="protein sequence ID" value="OB11G23550.1"/>
    <property type="gene ID" value="OB11G23550"/>
</dbReference>
<dbReference type="HOGENOM" id="CLU_2115150_0_0_1"/>
<dbReference type="AlphaFoldDB" id="J3N969"/>
<accession>J3N969</accession>
<keyword evidence="2" id="KW-1133">Transmembrane helix</keyword>
<evidence type="ECO:0000313" key="3">
    <source>
        <dbReference type="EnsemblPlants" id="OB11G23550.1"/>
    </source>
</evidence>
<evidence type="ECO:0000313" key="4">
    <source>
        <dbReference type="Proteomes" id="UP000006038"/>
    </source>
</evidence>
<organism evidence="3">
    <name type="scientific">Oryza brachyantha</name>
    <name type="common">malo sina</name>
    <dbReference type="NCBI Taxonomy" id="4533"/>
    <lineage>
        <taxon>Eukaryota</taxon>
        <taxon>Viridiplantae</taxon>
        <taxon>Streptophyta</taxon>
        <taxon>Embryophyta</taxon>
        <taxon>Tracheophyta</taxon>
        <taxon>Spermatophyta</taxon>
        <taxon>Magnoliopsida</taxon>
        <taxon>Liliopsida</taxon>
        <taxon>Poales</taxon>
        <taxon>Poaceae</taxon>
        <taxon>BOP clade</taxon>
        <taxon>Oryzoideae</taxon>
        <taxon>Oryzeae</taxon>
        <taxon>Oryzinae</taxon>
        <taxon>Oryza</taxon>
    </lineage>
</organism>
<reference evidence="3" key="1">
    <citation type="journal article" date="2013" name="Nat. Commun.">
        <title>Whole-genome sequencing of Oryza brachyantha reveals mechanisms underlying Oryza genome evolution.</title>
        <authorList>
            <person name="Chen J."/>
            <person name="Huang Q."/>
            <person name="Gao D."/>
            <person name="Wang J."/>
            <person name="Lang Y."/>
            <person name="Liu T."/>
            <person name="Li B."/>
            <person name="Bai Z."/>
            <person name="Luis Goicoechea J."/>
            <person name="Liang C."/>
            <person name="Chen C."/>
            <person name="Zhang W."/>
            <person name="Sun S."/>
            <person name="Liao Y."/>
            <person name="Zhang X."/>
            <person name="Yang L."/>
            <person name="Song C."/>
            <person name="Wang M."/>
            <person name="Shi J."/>
            <person name="Liu G."/>
            <person name="Liu J."/>
            <person name="Zhou H."/>
            <person name="Zhou W."/>
            <person name="Yu Q."/>
            <person name="An N."/>
            <person name="Chen Y."/>
            <person name="Cai Q."/>
            <person name="Wang B."/>
            <person name="Liu B."/>
            <person name="Min J."/>
            <person name="Huang Y."/>
            <person name="Wu H."/>
            <person name="Li Z."/>
            <person name="Zhang Y."/>
            <person name="Yin Y."/>
            <person name="Song W."/>
            <person name="Jiang J."/>
            <person name="Jackson S.A."/>
            <person name="Wing R.A."/>
            <person name="Wang J."/>
            <person name="Chen M."/>
        </authorList>
    </citation>
    <scope>NUCLEOTIDE SEQUENCE [LARGE SCALE GENOMIC DNA]</scope>
    <source>
        <strain evidence="3">cv. IRGC 101232</strain>
    </source>
</reference>
<sequence length="115" mass="11507">ARSPGYDVNVTHALEIPVNCGLVAPPIELCDMQGLVLPPYEPSSPQPPAGKPTAQSPVAAPSLPQAPMPSSQPSFTSPPPMPSPLPPTSHGAPGAAVGTCIVAFAVTVALLALIS</sequence>
<feature type="compositionally biased region" description="Pro residues" evidence="1">
    <location>
        <begin position="76"/>
        <end position="87"/>
    </location>
</feature>
<feature type="transmembrane region" description="Helical" evidence="2">
    <location>
        <begin position="91"/>
        <end position="114"/>
    </location>
</feature>
<proteinExistence type="predicted"/>
<keyword evidence="2" id="KW-0472">Membrane</keyword>
<evidence type="ECO:0000256" key="1">
    <source>
        <dbReference type="SAM" id="MobiDB-lite"/>
    </source>
</evidence>
<protein>
    <recommendedName>
        <fullName evidence="5">Bifunctional inhibitor/plant lipid transfer protein/seed storage helical domain-containing protein</fullName>
    </recommendedName>
</protein>
<feature type="region of interest" description="Disordered" evidence="1">
    <location>
        <begin position="35"/>
        <end position="93"/>
    </location>
</feature>
<dbReference type="Gramene" id="OB11G23550.1">
    <property type="protein sequence ID" value="OB11G23550.1"/>
    <property type="gene ID" value="OB11G23550"/>
</dbReference>
<keyword evidence="2" id="KW-0812">Transmembrane</keyword>
<dbReference type="STRING" id="4533.J3N969"/>
<feature type="compositionally biased region" description="Pro residues" evidence="1">
    <location>
        <begin position="39"/>
        <end position="50"/>
    </location>
</feature>
<name>J3N969_ORYBR</name>
<keyword evidence="4" id="KW-1185">Reference proteome</keyword>
<dbReference type="Proteomes" id="UP000006038">
    <property type="component" value="Chromosome 11"/>
</dbReference>
<evidence type="ECO:0000256" key="2">
    <source>
        <dbReference type="SAM" id="Phobius"/>
    </source>
</evidence>
<reference evidence="3" key="2">
    <citation type="submission" date="2013-04" db="UniProtKB">
        <authorList>
            <consortium name="EnsemblPlants"/>
        </authorList>
    </citation>
    <scope>IDENTIFICATION</scope>
</reference>